<sequence>MSENRVYELSSLRLLRLTGADRQAFLHGQLTRDMNRLDPGQAGLAAWCNPKGRVIATFVVVCADDHIDLLVAADLKDAVIKRLRMFVLRAQVDIEDVEAAAFMGLAGTQALAAAALSDADWSVRLDDARTCIRLPGDRTLVYGDAQDLHALRPEDAAVARDDDWTLRNIETRQPWIDAAVSEQFLPQMLNLDLNGGLDFNKGCYPGQEVVARLHYRGEVKQRLHHGSSDTALTAGEALYSATGERAGHVVNAAANGDGGYRCLAVTNIDSGRLHIGGNDGPAVDIMP</sequence>
<dbReference type="RefSeq" id="WP_259053936.1">
    <property type="nucleotide sequence ID" value="NZ_JANUCT010000002.1"/>
</dbReference>
<dbReference type="Gene3D" id="3.30.70.1400">
    <property type="entry name" value="Aminomethyltransferase beta-barrel domains"/>
    <property type="match status" value="1"/>
</dbReference>
<dbReference type="Gene3D" id="2.40.30.160">
    <property type="match status" value="1"/>
</dbReference>
<organism evidence="2 3">
    <name type="scientific">Methylohalomonas lacus</name>
    <dbReference type="NCBI Taxonomy" id="398773"/>
    <lineage>
        <taxon>Bacteria</taxon>
        <taxon>Pseudomonadati</taxon>
        <taxon>Pseudomonadota</taxon>
        <taxon>Gammaproteobacteria</taxon>
        <taxon>Methylohalomonadales</taxon>
        <taxon>Methylohalomonadaceae</taxon>
        <taxon>Methylohalomonas</taxon>
    </lineage>
</organism>
<evidence type="ECO:0000313" key="2">
    <source>
        <dbReference type="EMBL" id="MCS3902420.1"/>
    </source>
</evidence>
<dbReference type="PANTHER" id="PTHR22602:SF0">
    <property type="entry name" value="TRANSFERASE CAF17, MITOCHONDRIAL-RELATED"/>
    <property type="match status" value="1"/>
</dbReference>
<dbReference type="PANTHER" id="PTHR22602">
    <property type="entry name" value="TRANSFERASE CAF17, MITOCHONDRIAL-RELATED"/>
    <property type="match status" value="1"/>
</dbReference>
<dbReference type="Gene3D" id="3.30.70.1630">
    <property type="match status" value="1"/>
</dbReference>
<keyword evidence="3" id="KW-1185">Reference proteome</keyword>
<dbReference type="AlphaFoldDB" id="A0AAE3HID3"/>
<proteinExistence type="predicted"/>
<dbReference type="SUPFAM" id="SSF103025">
    <property type="entry name" value="Folate-binding domain"/>
    <property type="match status" value="1"/>
</dbReference>
<accession>A0AAE3HID3</accession>
<reference evidence="2" key="1">
    <citation type="submission" date="2022-08" db="EMBL/GenBank/DDBJ databases">
        <title>Genomic Encyclopedia of Type Strains, Phase III (KMG-III): the genomes of soil and plant-associated and newly described type strains.</title>
        <authorList>
            <person name="Whitman W."/>
        </authorList>
    </citation>
    <scope>NUCLEOTIDE SEQUENCE</scope>
    <source>
        <strain evidence="2">HMT 1</strain>
    </source>
</reference>
<dbReference type="InterPro" id="IPR006222">
    <property type="entry name" value="GCVT_N"/>
</dbReference>
<dbReference type="NCBIfam" id="TIGR03317">
    <property type="entry name" value="ygfZ_signature"/>
    <property type="match status" value="1"/>
</dbReference>
<feature type="domain" description="GCVT N-terminal" evidence="1">
    <location>
        <begin position="6"/>
        <end position="113"/>
    </location>
</feature>
<dbReference type="Proteomes" id="UP001204445">
    <property type="component" value="Unassembled WGS sequence"/>
</dbReference>
<dbReference type="InterPro" id="IPR017703">
    <property type="entry name" value="YgfZ/GCV_T_CS"/>
</dbReference>
<dbReference type="EMBL" id="JANUCT010000002">
    <property type="protein sequence ID" value="MCS3902420.1"/>
    <property type="molecule type" value="Genomic_DNA"/>
</dbReference>
<evidence type="ECO:0000259" key="1">
    <source>
        <dbReference type="Pfam" id="PF01571"/>
    </source>
</evidence>
<comment type="caution">
    <text evidence="2">The sequence shown here is derived from an EMBL/GenBank/DDBJ whole genome shotgun (WGS) entry which is preliminary data.</text>
</comment>
<gene>
    <name evidence="2" type="ORF">J2T55_000416</name>
</gene>
<dbReference type="Pfam" id="PF01571">
    <property type="entry name" value="GCV_T"/>
    <property type="match status" value="1"/>
</dbReference>
<dbReference type="InterPro" id="IPR045179">
    <property type="entry name" value="YgfZ/GcvT"/>
</dbReference>
<evidence type="ECO:0000313" key="3">
    <source>
        <dbReference type="Proteomes" id="UP001204445"/>
    </source>
</evidence>
<protein>
    <submittedName>
        <fullName evidence="2">Folate-binding protein YgfZ</fullName>
    </submittedName>
</protein>
<dbReference type="GO" id="GO:0016226">
    <property type="term" value="P:iron-sulfur cluster assembly"/>
    <property type="evidence" value="ECO:0007669"/>
    <property type="project" value="TreeGrafter"/>
</dbReference>
<name>A0AAE3HID3_9GAMM</name>